<comment type="caution">
    <text evidence="2">The sequence shown here is derived from an EMBL/GenBank/DDBJ whole genome shotgun (WGS) entry which is preliminary data.</text>
</comment>
<feature type="domain" description="Cupin type-2" evidence="1">
    <location>
        <begin position="48"/>
        <end position="92"/>
    </location>
</feature>
<dbReference type="RefSeq" id="WP_154494833.1">
    <property type="nucleotide sequence ID" value="NZ_DAWCKG010000004.1"/>
</dbReference>
<proteinExistence type="predicted"/>
<sequence>MIPYTTLDSIIAQMPERTGHTLLDEDQGCVKGCRMGVSLYRSTEYHMPQKHDDQEGFFVLDGKGYALVGGEEIPLLPGTAFMVPAHTDHVIRRDPSCDCCKVLWFHAAVE</sequence>
<accession>A0A6L5YF33</accession>
<protein>
    <submittedName>
        <fullName evidence="2">Cupin domain-containing protein</fullName>
    </submittedName>
</protein>
<dbReference type="AlphaFoldDB" id="A0A6L5YF33"/>
<dbReference type="EMBL" id="VUMU01000001">
    <property type="protein sequence ID" value="MST56745.1"/>
    <property type="molecule type" value="Genomic_DNA"/>
</dbReference>
<evidence type="ECO:0000313" key="2">
    <source>
        <dbReference type="EMBL" id="MST56745.1"/>
    </source>
</evidence>
<gene>
    <name evidence="2" type="ORF">FYJ59_00520</name>
</gene>
<organism evidence="2 3">
    <name type="scientific">Waltera intestinalis</name>
    <dbReference type="NCBI Taxonomy" id="2606635"/>
    <lineage>
        <taxon>Bacteria</taxon>
        <taxon>Bacillati</taxon>
        <taxon>Bacillota</taxon>
        <taxon>Clostridia</taxon>
        <taxon>Lachnospirales</taxon>
        <taxon>Lachnospiraceae</taxon>
        <taxon>Waltera</taxon>
    </lineage>
</organism>
<keyword evidence="3" id="KW-1185">Reference proteome</keyword>
<dbReference type="InterPro" id="IPR011051">
    <property type="entry name" value="RmlC_Cupin_sf"/>
</dbReference>
<dbReference type="Proteomes" id="UP000476055">
    <property type="component" value="Unassembled WGS sequence"/>
</dbReference>
<evidence type="ECO:0000313" key="3">
    <source>
        <dbReference type="Proteomes" id="UP000476055"/>
    </source>
</evidence>
<dbReference type="Pfam" id="PF07883">
    <property type="entry name" value="Cupin_2"/>
    <property type="match status" value="1"/>
</dbReference>
<evidence type="ECO:0000259" key="1">
    <source>
        <dbReference type="Pfam" id="PF07883"/>
    </source>
</evidence>
<dbReference type="InterPro" id="IPR013096">
    <property type="entry name" value="Cupin_2"/>
</dbReference>
<reference evidence="2 3" key="1">
    <citation type="submission" date="2019-08" db="EMBL/GenBank/DDBJ databases">
        <title>In-depth cultivation of the pig gut microbiome towards novel bacterial diversity and tailored functional studies.</title>
        <authorList>
            <person name="Wylensek D."/>
            <person name="Hitch T.C.A."/>
            <person name="Clavel T."/>
        </authorList>
    </citation>
    <scope>NUCLEOTIDE SEQUENCE [LARGE SCALE GENOMIC DNA]</scope>
    <source>
        <strain evidence="2 3">WCA3-601-WT-6H</strain>
    </source>
</reference>
<dbReference type="InterPro" id="IPR014710">
    <property type="entry name" value="RmlC-like_jellyroll"/>
</dbReference>
<name>A0A6L5YF33_9FIRM</name>
<dbReference type="Gene3D" id="2.60.120.10">
    <property type="entry name" value="Jelly Rolls"/>
    <property type="match status" value="1"/>
</dbReference>
<dbReference type="SUPFAM" id="SSF51182">
    <property type="entry name" value="RmlC-like cupins"/>
    <property type="match status" value="1"/>
</dbReference>